<dbReference type="AlphaFoldDB" id="A0A9N8VMD4"/>
<gene>
    <name evidence="3" type="ORF">DERYTH_LOCUS719</name>
</gene>
<organism evidence="3 4">
    <name type="scientific">Dentiscutata erythropus</name>
    <dbReference type="NCBI Taxonomy" id="1348616"/>
    <lineage>
        <taxon>Eukaryota</taxon>
        <taxon>Fungi</taxon>
        <taxon>Fungi incertae sedis</taxon>
        <taxon>Mucoromycota</taxon>
        <taxon>Glomeromycotina</taxon>
        <taxon>Glomeromycetes</taxon>
        <taxon>Diversisporales</taxon>
        <taxon>Gigasporaceae</taxon>
        <taxon>Dentiscutata</taxon>
    </lineage>
</organism>
<reference evidence="3" key="1">
    <citation type="submission" date="2021-06" db="EMBL/GenBank/DDBJ databases">
        <authorList>
            <person name="Kallberg Y."/>
            <person name="Tangrot J."/>
            <person name="Rosling A."/>
        </authorList>
    </citation>
    <scope>NUCLEOTIDE SEQUENCE</scope>
    <source>
        <strain evidence="3">MA453B</strain>
    </source>
</reference>
<dbReference type="EMBL" id="CAJVPY010000169">
    <property type="protein sequence ID" value="CAG8455006.1"/>
    <property type="molecule type" value="Genomic_DNA"/>
</dbReference>
<feature type="transmembrane region" description="Helical" evidence="2">
    <location>
        <begin position="20"/>
        <end position="37"/>
    </location>
</feature>
<dbReference type="Proteomes" id="UP000789405">
    <property type="component" value="Unassembled WGS sequence"/>
</dbReference>
<comment type="caution">
    <text evidence="3">The sequence shown here is derived from an EMBL/GenBank/DDBJ whole genome shotgun (WGS) entry which is preliminary data.</text>
</comment>
<keyword evidence="2" id="KW-1133">Transmembrane helix</keyword>
<feature type="region of interest" description="Disordered" evidence="1">
    <location>
        <begin position="337"/>
        <end position="365"/>
    </location>
</feature>
<feature type="region of interest" description="Disordered" evidence="1">
    <location>
        <begin position="235"/>
        <end position="255"/>
    </location>
</feature>
<keyword evidence="2" id="KW-0472">Membrane</keyword>
<dbReference type="OrthoDB" id="2450036at2759"/>
<feature type="compositionally biased region" description="Polar residues" evidence="1">
    <location>
        <begin position="239"/>
        <end position="255"/>
    </location>
</feature>
<evidence type="ECO:0000313" key="3">
    <source>
        <dbReference type="EMBL" id="CAG8455006.1"/>
    </source>
</evidence>
<feature type="transmembrane region" description="Helical" evidence="2">
    <location>
        <begin position="266"/>
        <end position="289"/>
    </location>
</feature>
<name>A0A9N8VMD4_9GLOM</name>
<sequence>MFGRIDLLNKLFFNWSSRILLIWLTLSQVCNASLLLYNKSHELIESYSTVDFMWIDTPSSFEMINGTITIASFSNNNSCTLNSVPINTVILLVPFNEGLNYGCSSYADIIENNIWLQTINQPVNVNATVISSPSTTQQSTMTNEYIATNSPTKTKNQDPSITMIEISYETESLARPNKRVIKEHIKPRNIIKYLSLDSLNSQPQIKVVIFTSMNNGDPGIKENYVARKSDLVPIVEPNTPRNNEQNGRTSQRNNEQIRMVRMNKKIFEAGVLTMSLILSFLFITVHTLVTAFLSPTILNFWITRITDDVSFIIGCIVLLITLHSDSISKYSHMTYASSPEESSTENSQNPSRSSSNGGGTNIQDRPRRNTLEILFGRRKESFTMAMQKKEFFNDTL</sequence>
<feature type="compositionally biased region" description="Polar residues" evidence="1">
    <location>
        <begin position="337"/>
        <end position="355"/>
    </location>
</feature>
<protein>
    <submittedName>
        <fullName evidence="3">24285_t:CDS:1</fullName>
    </submittedName>
</protein>
<evidence type="ECO:0000313" key="4">
    <source>
        <dbReference type="Proteomes" id="UP000789405"/>
    </source>
</evidence>
<keyword evidence="4" id="KW-1185">Reference proteome</keyword>
<keyword evidence="2" id="KW-0812">Transmembrane</keyword>
<accession>A0A9N8VMD4</accession>
<evidence type="ECO:0000256" key="2">
    <source>
        <dbReference type="SAM" id="Phobius"/>
    </source>
</evidence>
<evidence type="ECO:0000256" key="1">
    <source>
        <dbReference type="SAM" id="MobiDB-lite"/>
    </source>
</evidence>
<feature type="transmembrane region" description="Helical" evidence="2">
    <location>
        <begin position="301"/>
        <end position="322"/>
    </location>
</feature>
<proteinExistence type="predicted"/>